<accession>A0A8S1MJ13</accession>
<dbReference type="OrthoDB" id="299160at2759"/>
<proteinExistence type="predicted"/>
<sequence>MDLQQLRKELKEKEKKLKLQQQNKIVHLQYYGMSKSEAYDSVNLEQNQSQRLGLFQQYMILKKGKSDLFWSSNNKGMFLRFFDQKLTIDLRARDQLKPIEKPCLIIVNGNKKSKRKEIIQVCQQDILKLLDKKKEDGNEILMSIFGFLNCSMIDLLSLNQDFEKVIHSNLKIYKDDKIVKTKNLIQIAVNNFEELQQIMNLYKSIKALIELQSKQKFKEIVFQFIRGELEENKLIRFWDKCNIVQLSNENDAKQFYLKQCLNQLDKKEQINYHNCKLTESLNDCFQENYQIDYIGCLITDQTLESQLSVLQFLDPILPIKSKVTEQKGQNTIKELLGSKLDL</sequence>
<keyword evidence="2" id="KW-1185">Reference proteome</keyword>
<evidence type="ECO:0000313" key="2">
    <source>
        <dbReference type="Proteomes" id="UP000692954"/>
    </source>
</evidence>
<dbReference type="AlphaFoldDB" id="A0A8S1MJ13"/>
<dbReference type="Proteomes" id="UP000692954">
    <property type="component" value="Unassembled WGS sequence"/>
</dbReference>
<dbReference type="EMBL" id="CAJJDN010000035">
    <property type="protein sequence ID" value="CAD8076726.1"/>
    <property type="molecule type" value="Genomic_DNA"/>
</dbReference>
<reference evidence="1" key="1">
    <citation type="submission" date="2021-01" db="EMBL/GenBank/DDBJ databases">
        <authorList>
            <consortium name="Genoscope - CEA"/>
            <person name="William W."/>
        </authorList>
    </citation>
    <scope>NUCLEOTIDE SEQUENCE</scope>
</reference>
<evidence type="ECO:0000313" key="1">
    <source>
        <dbReference type="EMBL" id="CAD8076726.1"/>
    </source>
</evidence>
<comment type="caution">
    <text evidence="1">The sequence shown here is derived from an EMBL/GenBank/DDBJ whole genome shotgun (WGS) entry which is preliminary data.</text>
</comment>
<name>A0A8S1MJ13_9CILI</name>
<organism evidence="1 2">
    <name type="scientific">Paramecium sonneborni</name>
    <dbReference type="NCBI Taxonomy" id="65129"/>
    <lineage>
        <taxon>Eukaryota</taxon>
        <taxon>Sar</taxon>
        <taxon>Alveolata</taxon>
        <taxon>Ciliophora</taxon>
        <taxon>Intramacronucleata</taxon>
        <taxon>Oligohymenophorea</taxon>
        <taxon>Peniculida</taxon>
        <taxon>Parameciidae</taxon>
        <taxon>Paramecium</taxon>
    </lineage>
</organism>
<gene>
    <name evidence="1" type="ORF">PSON_ATCC_30995.1.T0350138</name>
</gene>
<protein>
    <submittedName>
        <fullName evidence="1">Uncharacterized protein</fullName>
    </submittedName>
</protein>